<dbReference type="HOGENOM" id="CLU_121770_0_0_2"/>
<gene>
    <name evidence="1" type="ORF">NVIE_018260</name>
</gene>
<accession>A0A060HRD7</accession>
<evidence type="ECO:0000313" key="2">
    <source>
        <dbReference type="Proteomes" id="UP000027093"/>
    </source>
</evidence>
<proteinExistence type="predicted"/>
<reference evidence="1 2" key="1">
    <citation type="journal article" date="2014" name="Int. J. Syst. Evol. Microbiol.">
        <title>Nitrososphaera viennensis gen. nov., sp. nov., an aerobic and mesophilic, ammonia-oxidizing archaeon from soil and a member of the archaeal phylum Thaumarchaeota.</title>
        <authorList>
            <person name="Stieglmeier M."/>
            <person name="Klingl A."/>
            <person name="Alves R.J."/>
            <person name="Rittmann S.K."/>
            <person name="Melcher M."/>
            <person name="Leisch N."/>
            <person name="Schleper C."/>
        </authorList>
    </citation>
    <scope>NUCLEOTIDE SEQUENCE [LARGE SCALE GENOMIC DNA]</scope>
    <source>
        <strain evidence="1">EN76</strain>
    </source>
</reference>
<dbReference type="Proteomes" id="UP000027093">
    <property type="component" value="Chromosome"/>
</dbReference>
<organism evidence="1 2">
    <name type="scientific">Nitrososphaera viennensis EN76</name>
    <dbReference type="NCBI Taxonomy" id="926571"/>
    <lineage>
        <taxon>Archaea</taxon>
        <taxon>Nitrososphaerota</taxon>
        <taxon>Nitrososphaeria</taxon>
        <taxon>Nitrososphaerales</taxon>
        <taxon>Nitrososphaeraceae</taxon>
        <taxon>Nitrososphaera</taxon>
    </lineage>
</organism>
<dbReference type="STRING" id="926571.NVIE_018260"/>
<sequence length="222" mass="24401">MTKELLQQQQYKVSVATLRGRPYYEITHALKQMGVRYDSISPEEAADSSCKVVITTRDEAGMIAARGGGSKAVMLDTELVKYPAIAKAKILRSIAGSQADDQLTIGIDPGNRIGISVMYLHEEIASIVESSPASAIGQISAVLGGVSSHRKVVKIGDGNIRMALSMAWALKKKFHDDVEVEIVDEHGTSRPQNNEVNRRGIRDRMSARTIAFRPGRPYYMQR</sequence>
<protein>
    <submittedName>
        <fullName evidence="1">Uncharacterized protein</fullName>
    </submittedName>
</protein>
<dbReference type="EMBL" id="CP007536">
    <property type="protein sequence ID" value="AIC16081.1"/>
    <property type="molecule type" value="Genomic_DNA"/>
</dbReference>
<dbReference type="KEGG" id="nvn:NVIE_018260"/>
<dbReference type="AlphaFoldDB" id="A0A060HRD7"/>
<evidence type="ECO:0000313" key="1">
    <source>
        <dbReference type="EMBL" id="AIC16081.1"/>
    </source>
</evidence>
<keyword evidence="2" id="KW-1185">Reference proteome</keyword>
<name>A0A060HRD7_9ARCH</name>